<organism evidence="2 3">
    <name type="scientific">Robiginitalea marina</name>
    <dbReference type="NCBI Taxonomy" id="2954105"/>
    <lineage>
        <taxon>Bacteria</taxon>
        <taxon>Pseudomonadati</taxon>
        <taxon>Bacteroidota</taxon>
        <taxon>Flavobacteriia</taxon>
        <taxon>Flavobacteriales</taxon>
        <taxon>Flavobacteriaceae</taxon>
        <taxon>Robiginitalea</taxon>
    </lineage>
</organism>
<proteinExistence type="predicted"/>
<dbReference type="RefSeq" id="WP_252740371.1">
    <property type="nucleotide sequence ID" value="NZ_JAMXIB010000002.1"/>
</dbReference>
<reference evidence="2 3" key="1">
    <citation type="submission" date="2022-06" db="EMBL/GenBank/DDBJ databases">
        <authorList>
            <person name="Xuan X."/>
        </authorList>
    </citation>
    <scope>NUCLEOTIDE SEQUENCE [LARGE SCALE GENOMIC DNA]</scope>
    <source>
        <strain evidence="2 3">2V75</strain>
    </source>
</reference>
<sequence>MKAIFTVVFTLVLALSSYGQQKPAQAKVTPITMEVVLLTTDSLVMKGENRQVARLYRRPNARVKMALSFTTARNRPQYA</sequence>
<comment type="caution">
    <text evidence="2">The sequence shown here is derived from an EMBL/GenBank/DDBJ whole genome shotgun (WGS) entry which is preliminary data.</text>
</comment>
<protein>
    <submittedName>
        <fullName evidence="2">Uncharacterized protein</fullName>
    </submittedName>
</protein>
<feature type="chain" id="PRO_5045484270" evidence="1">
    <location>
        <begin position="27"/>
        <end position="79"/>
    </location>
</feature>
<keyword evidence="1" id="KW-0732">Signal</keyword>
<keyword evidence="3" id="KW-1185">Reference proteome</keyword>
<dbReference type="Proteomes" id="UP001206312">
    <property type="component" value="Unassembled WGS sequence"/>
</dbReference>
<evidence type="ECO:0000313" key="3">
    <source>
        <dbReference type="Proteomes" id="UP001206312"/>
    </source>
</evidence>
<name>A0ABT1AVQ0_9FLAO</name>
<dbReference type="EMBL" id="JAMXIB010000002">
    <property type="protein sequence ID" value="MCO5723999.1"/>
    <property type="molecule type" value="Genomic_DNA"/>
</dbReference>
<accession>A0ABT1AVQ0</accession>
<feature type="signal peptide" evidence="1">
    <location>
        <begin position="1"/>
        <end position="26"/>
    </location>
</feature>
<evidence type="ECO:0000256" key="1">
    <source>
        <dbReference type="SAM" id="SignalP"/>
    </source>
</evidence>
<evidence type="ECO:0000313" key="2">
    <source>
        <dbReference type="EMBL" id="MCO5723999.1"/>
    </source>
</evidence>
<gene>
    <name evidence="2" type="ORF">NG653_03970</name>
</gene>